<sequence length="118" mass="13546">MMAAPQQDTATLGRGPHPNDVDRKRIERALAARQRYLYVQPSVLPAAHGYRIESPCCSRNIDATGGVIDVALIEYRQDGWRLYRRDHGRAAWELHGSYGRLRDLLDLLNTDADRLFWQ</sequence>
<name>A0A7X0B2B8_9PROT</name>
<dbReference type="Proteomes" id="UP000539175">
    <property type="component" value="Unassembled WGS sequence"/>
</dbReference>
<dbReference type="Pfam" id="PF11225">
    <property type="entry name" value="DUF3024"/>
    <property type="match status" value="1"/>
</dbReference>
<accession>A0A7X0B2B8</accession>
<feature type="region of interest" description="Disordered" evidence="1">
    <location>
        <begin position="1"/>
        <end position="24"/>
    </location>
</feature>
<protein>
    <recommendedName>
        <fullName evidence="4">DUF3024 domain-containing protein</fullName>
    </recommendedName>
</protein>
<evidence type="ECO:0000313" key="2">
    <source>
        <dbReference type="EMBL" id="MBB6254464.1"/>
    </source>
</evidence>
<comment type="caution">
    <text evidence="2">The sequence shown here is derived from an EMBL/GenBank/DDBJ whole genome shotgun (WGS) entry which is preliminary data.</text>
</comment>
<dbReference type="EMBL" id="JACIIZ010000017">
    <property type="protein sequence ID" value="MBB6254464.1"/>
    <property type="molecule type" value="Genomic_DNA"/>
</dbReference>
<gene>
    <name evidence="2" type="ORF">FHS74_005053</name>
</gene>
<dbReference type="RefSeq" id="WP_184806894.1">
    <property type="nucleotide sequence ID" value="NZ_JACIIZ010000017.1"/>
</dbReference>
<dbReference type="InterPro" id="IPR021388">
    <property type="entry name" value="DUF3024"/>
</dbReference>
<evidence type="ECO:0000256" key="1">
    <source>
        <dbReference type="SAM" id="MobiDB-lite"/>
    </source>
</evidence>
<reference evidence="2 3" key="1">
    <citation type="submission" date="2020-08" db="EMBL/GenBank/DDBJ databases">
        <title>Genomic Encyclopedia of Type Strains, Phase IV (KMG-IV): sequencing the most valuable type-strain genomes for metagenomic binning, comparative biology and taxonomic classification.</title>
        <authorList>
            <person name="Goeker M."/>
        </authorList>
    </citation>
    <scope>NUCLEOTIDE SEQUENCE [LARGE SCALE GENOMIC DNA]</scope>
    <source>
        <strain evidence="2 3">DSM 22198</strain>
    </source>
</reference>
<keyword evidence="3" id="KW-1185">Reference proteome</keyword>
<evidence type="ECO:0008006" key="4">
    <source>
        <dbReference type="Google" id="ProtNLM"/>
    </source>
</evidence>
<organism evidence="2 3">
    <name type="scientific">Nitrospirillum iridis</name>
    <dbReference type="NCBI Taxonomy" id="765888"/>
    <lineage>
        <taxon>Bacteria</taxon>
        <taxon>Pseudomonadati</taxon>
        <taxon>Pseudomonadota</taxon>
        <taxon>Alphaproteobacteria</taxon>
        <taxon>Rhodospirillales</taxon>
        <taxon>Azospirillaceae</taxon>
        <taxon>Nitrospirillum</taxon>
    </lineage>
</organism>
<feature type="compositionally biased region" description="Polar residues" evidence="1">
    <location>
        <begin position="1"/>
        <end position="10"/>
    </location>
</feature>
<proteinExistence type="predicted"/>
<evidence type="ECO:0000313" key="3">
    <source>
        <dbReference type="Proteomes" id="UP000539175"/>
    </source>
</evidence>
<dbReference type="AlphaFoldDB" id="A0A7X0B2B8"/>